<evidence type="ECO:0000313" key="1">
    <source>
        <dbReference type="EMBL" id="EGG24141.1"/>
    </source>
</evidence>
<gene>
    <name evidence="1" type="ORF">DFA_06284</name>
</gene>
<reference evidence="2" key="1">
    <citation type="journal article" date="2011" name="Genome Res.">
        <title>Phylogeny-wide analysis of social amoeba genomes highlights ancient origins for complex intercellular communication.</title>
        <authorList>
            <person name="Heidel A.J."/>
            <person name="Lawal H.M."/>
            <person name="Felder M."/>
            <person name="Schilde C."/>
            <person name="Helps N.R."/>
            <person name="Tunggal B."/>
            <person name="Rivero F."/>
            <person name="John U."/>
            <person name="Schleicher M."/>
            <person name="Eichinger L."/>
            <person name="Platzer M."/>
            <person name="Noegel A.A."/>
            <person name="Schaap P."/>
            <person name="Gloeckner G."/>
        </authorList>
    </citation>
    <scope>NUCLEOTIDE SEQUENCE [LARGE SCALE GENOMIC DNA]</scope>
    <source>
        <strain evidence="2">SH3</strain>
    </source>
</reference>
<sequence>MWSVIVVMNDNTTTTTTTSKTELFSRLLRNVIIKRYIFDQVTKISSLLLSSSHNNNSTINNHLKIYKWSQLKDNINQLSRYGYIDRIKKVLDVKNDWSIQNIVGLEMEIYHTLLI</sequence>
<proteinExistence type="predicted"/>
<protein>
    <submittedName>
        <fullName evidence="1">Uncharacterized protein</fullName>
    </submittedName>
</protein>
<dbReference type="AlphaFoldDB" id="F4PKL7"/>
<evidence type="ECO:0000313" key="2">
    <source>
        <dbReference type="Proteomes" id="UP000007797"/>
    </source>
</evidence>
<dbReference type="RefSeq" id="XP_004361992.1">
    <property type="nucleotide sequence ID" value="XM_004361935.1"/>
</dbReference>
<dbReference type="KEGG" id="dfa:DFA_06284"/>
<organism evidence="1 2">
    <name type="scientific">Cavenderia fasciculata</name>
    <name type="common">Slime mold</name>
    <name type="synonym">Dictyostelium fasciculatum</name>
    <dbReference type="NCBI Taxonomy" id="261658"/>
    <lineage>
        <taxon>Eukaryota</taxon>
        <taxon>Amoebozoa</taxon>
        <taxon>Evosea</taxon>
        <taxon>Eumycetozoa</taxon>
        <taxon>Dictyostelia</taxon>
        <taxon>Acytosteliales</taxon>
        <taxon>Cavenderiaceae</taxon>
        <taxon>Cavenderia</taxon>
    </lineage>
</organism>
<dbReference type="EMBL" id="GL883007">
    <property type="protein sequence ID" value="EGG24141.1"/>
    <property type="molecule type" value="Genomic_DNA"/>
</dbReference>
<keyword evidence="2" id="KW-1185">Reference proteome</keyword>
<name>F4PKL7_CACFS</name>
<dbReference type="Proteomes" id="UP000007797">
    <property type="component" value="Unassembled WGS sequence"/>
</dbReference>
<accession>F4PKL7</accession>
<dbReference type="GeneID" id="14876575"/>